<protein>
    <submittedName>
        <fullName evidence="2">Uncharacterized protein</fullName>
    </submittedName>
</protein>
<evidence type="ECO:0000313" key="2">
    <source>
        <dbReference type="EMBL" id="KAF5835688.1"/>
    </source>
</evidence>
<sequence>MTYAEPEHWTLGGVLRVPHSSLREVAGSPTWHSGDYNVEESKLFPDEFVQGRALNLSIGPWDGTLLILLPSRMKMGKWGKVPALLYGCLKTSRFMHFSSWPCRCRHCPYGHLRIKPTPRTPRINRITRPTLLPWCDHPVPLSAYSTDVVLLVVLAGQSVSSVAASLDQLRQAGKGGDGDAHGGCSSCIGIPGEGRSCNAHRGCSSCIGIAGQRHIVAVVAVDPSSRSCWQASPPASANTTVVGAEPHTSNSACKSSSHSSPAAASHTASHEYADGLSSVMDCCAQLGLPIVAVPVHNQHQHGNPQADSAGVVLSTAECGHVLRQAAEVVACAQRRHLEQHKDLMAEVGASCSRSQQPNPDLHDAHPKDAATRRTDRALAEGQNCGARIPGGVWGPLAGLACVQQDGRETSGTSAWPELPWRASLDAQSKGRDGCVAPSPHELWSRVAAEMQLPYL</sequence>
<dbReference type="Proteomes" id="UP000815325">
    <property type="component" value="Unassembled WGS sequence"/>
</dbReference>
<feature type="region of interest" description="Disordered" evidence="1">
    <location>
        <begin position="349"/>
        <end position="375"/>
    </location>
</feature>
<feature type="compositionally biased region" description="Low complexity" evidence="1">
    <location>
        <begin position="247"/>
        <end position="266"/>
    </location>
</feature>
<organism evidence="2 3">
    <name type="scientific">Dunaliella salina</name>
    <name type="common">Green alga</name>
    <name type="synonym">Protococcus salinus</name>
    <dbReference type="NCBI Taxonomy" id="3046"/>
    <lineage>
        <taxon>Eukaryota</taxon>
        <taxon>Viridiplantae</taxon>
        <taxon>Chlorophyta</taxon>
        <taxon>core chlorophytes</taxon>
        <taxon>Chlorophyceae</taxon>
        <taxon>CS clade</taxon>
        <taxon>Chlamydomonadales</taxon>
        <taxon>Dunaliellaceae</taxon>
        <taxon>Dunaliella</taxon>
    </lineage>
</organism>
<dbReference type="EMBL" id="MU069693">
    <property type="protein sequence ID" value="KAF5835688.1"/>
    <property type="molecule type" value="Genomic_DNA"/>
</dbReference>
<feature type="compositionally biased region" description="Polar residues" evidence="1">
    <location>
        <begin position="231"/>
        <end position="241"/>
    </location>
</feature>
<feature type="region of interest" description="Disordered" evidence="1">
    <location>
        <begin position="231"/>
        <end position="266"/>
    </location>
</feature>
<accession>A0ABQ7GM56</accession>
<evidence type="ECO:0000256" key="1">
    <source>
        <dbReference type="SAM" id="MobiDB-lite"/>
    </source>
</evidence>
<keyword evidence="3" id="KW-1185">Reference proteome</keyword>
<evidence type="ECO:0000313" key="3">
    <source>
        <dbReference type="Proteomes" id="UP000815325"/>
    </source>
</evidence>
<gene>
    <name evidence="2" type="ORF">DUNSADRAFT_7015</name>
</gene>
<name>A0ABQ7GM56_DUNSA</name>
<feature type="compositionally biased region" description="Basic and acidic residues" evidence="1">
    <location>
        <begin position="360"/>
        <end position="375"/>
    </location>
</feature>
<comment type="caution">
    <text evidence="2">The sequence shown here is derived from an EMBL/GenBank/DDBJ whole genome shotgun (WGS) entry which is preliminary data.</text>
</comment>
<reference evidence="2" key="1">
    <citation type="submission" date="2017-08" db="EMBL/GenBank/DDBJ databases">
        <authorList>
            <person name="Polle J.E."/>
            <person name="Barry K."/>
            <person name="Cushman J."/>
            <person name="Schmutz J."/>
            <person name="Tran D."/>
            <person name="Hathwaick L.T."/>
            <person name="Yim W.C."/>
            <person name="Jenkins J."/>
            <person name="Mckie-Krisberg Z.M."/>
            <person name="Prochnik S."/>
            <person name="Lindquist E."/>
            <person name="Dockter R.B."/>
            <person name="Adam C."/>
            <person name="Molina H."/>
            <person name="Bunkerborg J."/>
            <person name="Jin E."/>
            <person name="Buchheim M."/>
            <person name="Magnuson J."/>
        </authorList>
    </citation>
    <scope>NUCLEOTIDE SEQUENCE</scope>
    <source>
        <strain evidence="2">CCAP 19/18</strain>
    </source>
</reference>
<proteinExistence type="predicted"/>